<proteinExistence type="predicted"/>
<dbReference type="WBParaSite" id="ALUE_0000161801-mRNA-1">
    <property type="protein sequence ID" value="ALUE_0000161801-mRNA-1"/>
    <property type="gene ID" value="ALUE_0000161801"/>
</dbReference>
<reference evidence="2" key="1">
    <citation type="submission" date="2017-02" db="UniProtKB">
        <authorList>
            <consortium name="WormBaseParasite"/>
        </authorList>
    </citation>
    <scope>IDENTIFICATION</scope>
</reference>
<dbReference type="AlphaFoldDB" id="A0A0M3HJC3"/>
<keyword evidence="1" id="KW-1185">Reference proteome</keyword>
<sequence>MNKKQSYFQKYVLISMILNGRVVPLPSYRAAMIPRAVKRLCADYTAIETLCQNKESGTDIADAVLRHLEQHRRTFEVDGNVGLVKRLVRKLRENSVLKVAKVCAFIIFVMCC</sequence>
<evidence type="ECO:0000313" key="1">
    <source>
        <dbReference type="Proteomes" id="UP000036681"/>
    </source>
</evidence>
<protein>
    <submittedName>
        <fullName evidence="2">NPH3 domain-containing protein</fullName>
    </submittedName>
</protein>
<evidence type="ECO:0000313" key="2">
    <source>
        <dbReference type="WBParaSite" id="ALUE_0000161801-mRNA-1"/>
    </source>
</evidence>
<dbReference type="Proteomes" id="UP000036681">
    <property type="component" value="Unplaced"/>
</dbReference>
<accession>A0A0M3HJC3</accession>
<name>A0A0M3HJC3_ASCLU</name>
<organism evidence="1 2">
    <name type="scientific">Ascaris lumbricoides</name>
    <name type="common">Giant roundworm</name>
    <dbReference type="NCBI Taxonomy" id="6252"/>
    <lineage>
        <taxon>Eukaryota</taxon>
        <taxon>Metazoa</taxon>
        <taxon>Ecdysozoa</taxon>
        <taxon>Nematoda</taxon>
        <taxon>Chromadorea</taxon>
        <taxon>Rhabditida</taxon>
        <taxon>Spirurina</taxon>
        <taxon>Ascaridomorpha</taxon>
        <taxon>Ascaridoidea</taxon>
        <taxon>Ascarididae</taxon>
        <taxon>Ascaris</taxon>
    </lineage>
</organism>